<protein>
    <submittedName>
        <fullName evidence="1">Uncharacterized protein</fullName>
    </submittedName>
</protein>
<name>A0A1Y1RYT1_9SPIO</name>
<dbReference type="EMBL" id="MWQY01000010">
    <property type="protein sequence ID" value="ORC35098.1"/>
    <property type="molecule type" value="Genomic_DNA"/>
</dbReference>
<dbReference type="AlphaFoldDB" id="A0A1Y1RYT1"/>
<proteinExistence type="predicted"/>
<accession>A0A1Y1RYT1</accession>
<gene>
    <name evidence="1" type="ORF">B4O97_10195</name>
</gene>
<evidence type="ECO:0000313" key="1">
    <source>
        <dbReference type="EMBL" id="ORC35098.1"/>
    </source>
</evidence>
<keyword evidence="2" id="KW-1185">Reference proteome</keyword>
<organism evidence="1 2">
    <name type="scientific">Marispirochaeta aestuarii</name>
    <dbReference type="NCBI Taxonomy" id="1963862"/>
    <lineage>
        <taxon>Bacteria</taxon>
        <taxon>Pseudomonadati</taxon>
        <taxon>Spirochaetota</taxon>
        <taxon>Spirochaetia</taxon>
        <taxon>Spirochaetales</taxon>
        <taxon>Spirochaetaceae</taxon>
        <taxon>Marispirochaeta</taxon>
    </lineage>
</organism>
<dbReference type="STRING" id="1963862.B4O97_10195"/>
<comment type="caution">
    <text evidence="1">The sequence shown here is derived from an EMBL/GenBank/DDBJ whole genome shotgun (WGS) entry which is preliminary data.</text>
</comment>
<evidence type="ECO:0000313" key="2">
    <source>
        <dbReference type="Proteomes" id="UP000192343"/>
    </source>
</evidence>
<dbReference type="Proteomes" id="UP000192343">
    <property type="component" value="Unassembled WGS sequence"/>
</dbReference>
<reference evidence="1 2" key="1">
    <citation type="submission" date="2017-03" db="EMBL/GenBank/DDBJ databases">
        <title>Draft Genome sequence of Marispirochaeta sp. strain JC444.</title>
        <authorList>
            <person name="Shivani Y."/>
            <person name="Subhash Y."/>
            <person name="Sasikala C."/>
            <person name="Ramana C."/>
        </authorList>
    </citation>
    <scope>NUCLEOTIDE SEQUENCE [LARGE SCALE GENOMIC DNA]</scope>
    <source>
        <strain evidence="1 2">JC444</strain>
    </source>
</reference>
<sequence length="59" mass="7042">MLVFWIGKRYGKHFLYKLFGKEKIERIHVLHQPDKLEIATVIIMLYLLLQRISSPMSVV</sequence>